<dbReference type="OrthoDB" id="4571707at2759"/>
<dbReference type="STRING" id="573729.G2Q555"/>
<dbReference type="AlphaFoldDB" id="G2Q555"/>
<dbReference type="HOGENOM" id="CLU_1195582_0_0_1"/>
<dbReference type="Proteomes" id="UP000007322">
    <property type="component" value="Chromosome 1"/>
</dbReference>
<evidence type="ECO:0000313" key="2">
    <source>
        <dbReference type="Proteomes" id="UP000007322"/>
    </source>
</evidence>
<proteinExistence type="predicted"/>
<dbReference type="eggNOG" id="ENOG502SMYF">
    <property type="taxonomic scope" value="Eukaryota"/>
</dbReference>
<keyword evidence="2" id="KW-1185">Reference proteome</keyword>
<dbReference type="KEGG" id="mtm:MYCTH_2297308"/>
<evidence type="ECO:0000313" key="1">
    <source>
        <dbReference type="EMBL" id="AEO54593.1"/>
    </source>
</evidence>
<organism evidence="1 2">
    <name type="scientific">Thermothelomyces thermophilus (strain ATCC 42464 / BCRC 31852 / DSM 1799)</name>
    <name type="common">Sporotrichum thermophile</name>
    <dbReference type="NCBI Taxonomy" id="573729"/>
    <lineage>
        <taxon>Eukaryota</taxon>
        <taxon>Fungi</taxon>
        <taxon>Dikarya</taxon>
        <taxon>Ascomycota</taxon>
        <taxon>Pezizomycotina</taxon>
        <taxon>Sordariomycetes</taxon>
        <taxon>Sordariomycetidae</taxon>
        <taxon>Sordariales</taxon>
        <taxon>Chaetomiaceae</taxon>
        <taxon>Thermothelomyces</taxon>
    </lineage>
</organism>
<reference evidence="1 2" key="1">
    <citation type="journal article" date="2011" name="Nat. Biotechnol.">
        <title>Comparative genomic analysis of the thermophilic biomass-degrading fungi Myceliophthora thermophila and Thielavia terrestris.</title>
        <authorList>
            <person name="Berka R.M."/>
            <person name="Grigoriev I.V."/>
            <person name="Otillar R."/>
            <person name="Salamov A."/>
            <person name="Grimwood J."/>
            <person name="Reid I."/>
            <person name="Ishmael N."/>
            <person name="John T."/>
            <person name="Darmond C."/>
            <person name="Moisan M.-C."/>
            <person name="Henrissat B."/>
            <person name="Coutinho P.M."/>
            <person name="Lombard V."/>
            <person name="Natvig D.O."/>
            <person name="Lindquist E."/>
            <person name="Schmutz J."/>
            <person name="Lucas S."/>
            <person name="Harris P."/>
            <person name="Powlowski J."/>
            <person name="Bellemare A."/>
            <person name="Taylor D."/>
            <person name="Butler G."/>
            <person name="de Vries R.P."/>
            <person name="Allijn I.E."/>
            <person name="van den Brink J."/>
            <person name="Ushinsky S."/>
            <person name="Storms R."/>
            <person name="Powell A.J."/>
            <person name="Paulsen I.T."/>
            <person name="Elbourne L.D.H."/>
            <person name="Baker S.E."/>
            <person name="Magnuson J."/>
            <person name="LaBoissiere S."/>
            <person name="Clutterbuck A.J."/>
            <person name="Martinez D."/>
            <person name="Wogulis M."/>
            <person name="de Leon A.L."/>
            <person name="Rey M.W."/>
            <person name="Tsang A."/>
        </authorList>
    </citation>
    <scope>NUCLEOTIDE SEQUENCE [LARGE SCALE GENOMIC DNA]</scope>
    <source>
        <strain evidence="2">ATCC 42464 / BCRC 31852 / DSM 1799</strain>
    </source>
</reference>
<gene>
    <name evidence="1" type="ORF">MYCTH_2297308</name>
</gene>
<dbReference type="OMA" id="AKKTHMD"/>
<dbReference type="InParanoid" id="G2Q555"/>
<accession>G2Q555</accession>
<name>G2Q555_THET4</name>
<dbReference type="RefSeq" id="XP_003659838.1">
    <property type="nucleotide sequence ID" value="XM_003659790.1"/>
</dbReference>
<sequence>MEFLSETYTDIRQFLLSAARWAWGIPDPLTIEFLPRTYDENGVQPRKRWIKLILRSSRSTWHLKLTFQGTITDDRHPIFGKKPKRRKDLQDLCHCIDFHRVQLLDDTVTEVILALDPVKESVRLPYEKRPGPDNEFFSVIDQLWVYTREDPDRVRFPTFNSNSSIPTRELSDIRSKEELDGHSVYKVLLHSDETPYIYKEIERPHYIPADTEVLEQELYNLELFRGNTFGIV</sequence>
<dbReference type="VEuPathDB" id="FungiDB:MYCTH_2297308"/>
<protein>
    <submittedName>
        <fullName evidence="1">Uncharacterized protein</fullName>
    </submittedName>
</protein>
<dbReference type="GeneID" id="11511655"/>
<dbReference type="EMBL" id="CP003002">
    <property type="protein sequence ID" value="AEO54593.1"/>
    <property type="molecule type" value="Genomic_DNA"/>
</dbReference>